<dbReference type="HAMAP" id="MF_01398">
    <property type="entry name" value="ATP_synth_b_bprime"/>
    <property type="match status" value="1"/>
</dbReference>
<dbReference type="EMBL" id="PVNL01000139">
    <property type="protein sequence ID" value="PRP94857.1"/>
    <property type="molecule type" value="Genomic_DNA"/>
</dbReference>
<evidence type="ECO:0000313" key="15">
    <source>
        <dbReference type="EMBL" id="PRP94857.1"/>
    </source>
</evidence>
<reference evidence="15 16" key="1">
    <citation type="submission" date="2018-03" db="EMBL/GenBank/DDBJ databases">
        <title>Draft Genome Sequences of the Obligatory Marine Myxobacteria Enhygromyxa salina SWB007.</title>
        <authorList>
            <person name="Poehlein A."/>
            <person name="Moghaddam J.A."/>
            <person name="Harms H."/>
            <person name="Alanjari M."/>
            <person name="Koenig G.M."/>
            <person name="Daniel R."/>
            <person name="Schaeberle T.F."/>
        </authorList>
    </citation>
    <scope>NUCLEOTIDE SEQUENCE [LARGE SCALE GENOMIC DNA]</scope>
    <source>
        <strain evidence="15 16">SWB007</strain>
    </source>
</reference>
<evidence type="ECO:0000256" key="3">
    <source>
        <dbReference type="ARBA" id="ARBA00022547"/>
    </source>
</evidence>
<keyword evidence="8 13" id="KW-0472">Membrane</keyword>
<keyword evidence="5 13" id="KW-0375">Hydrogen ion transport</keyword>
<dbReference type="GO" id="GO:0046933">
    <property type="term" value="F:proton-transporting ATP synthase activity, rotational mechanism"/>
    <property type="evidence" value="ECO:0007669"/>
    <property type="project" value="UniProtKB-UniRule"/>
</dbReference>
<keyword evidence="9 13" id="KW-0066">ATP synthesis</keyword>
<comment type="caution">
    <text evidence="15">The sequence shown here is derived from an EMBL/GenBank/DDBJ whole genome shotgun (WGS) entry which is preliminary data.</text>
</comment>
<dbReference type="PANTHER" id="PTHR33445">
    <property type="entry name" value="ATP SYNTHASE SUBUNIT B', CHLOROPLASTIC"/>
    <property type="match status" value="1"/>
</dbReference>
<dbReference type="GO" id="GO:0005886">
    <property type="term" value="C:plasma membrane"/>
    <property type="evidence" value="ECO:0007669"/>
    <property type="project" value="UniProtKB-SubCell"/>
</dbReference>
<evidence type="ECO:0000256" key="12">
    <source>
        <dbReference type="ARBA" id="ARBA00037847"/>
    </source>
</evidence>
<comment type="function">
    <text evidence="11">Component of the F(0) channel, it forms part of the peripheral stalk, linking F(1) to F(0). The b'-subunit is a diverged and duplicated form of b found in plants and photosynthetic bacteria.</text>
</comment>
<dbReference type="AlphaFoldDB" id="A0A2S9XPR4"/>
<feature type="coiled-coil region" evidence="14">
    <location>
        <begin position="52"/>
        <end position="116"/>
    </location>
</feature>
<evidence type="ECO:0000256" key="13">
    <source>
        <dbReference type="HAMAP-Rule" id="MF_01398"/>
    </source>
</evidence>
<sequence length="251" mass="27661">MQLDWTTVVFELINFGVLMLLLTRFLFKPVRELLLERKREVASAQVLAETARTESEAAKAQFEGRQRELEAEAKALQDRAKAEAEQTANELIEAGREDIRRARARFEAELERARVEALERLRPELIQLTFEAGRRLLADMQLGELAQAFASRGALSLRDALAADQSDLADKRVRAWVSPDADLHAVSRVLEQTLGDSQLELDVDSSLVGGVKLIADGVEVEASAGASLGRWLREQLGASRSRAELGLGAGS</sequence>
<evidence type="ECO:0000256" key="14">
    <source>
        <dbReference type="SAM" id="Coils"/>
    </source>
</evidence>
<keyword evidence="13" id="KW-1003">Cell membrane</keyword>
<keyword evidence="2 13" id="KW-0813">Transport</keyword>
<name>A0A2S9XPR4_9BACT</name>
<dbReference type="RefSeq" id="WP_106094443.1">
    <property type="nucleotide sequence ID" value="NZ_PVNL01000139.1"/>
</dbReference>
<protein>
    <recommendedName>
        <fullName evidence="13">ATP synthase subunit b</fullName>
    </recommendedName>
    <alternativeName>
        <fullName evidence="13">ATP synthase F(0) sector subunit b</fullName>
    </alternativeName>
    <alternativeName>
        <fullName evidence="13">ATPase subunit I</fullName>
    </alternativeName>
    <alternativeName>
        <fullName evidence="13">F-type ATPase subunit b</fullName>
        <shortName evidence="13">F-ATPase subunit b</shortName>
    </alternativeName>
</protein>
<evidence type="ECO:0000256" key="7">
    <source>
        <dbReference type="ARBA" id="ARBA00023065"/>
    </source>
</evidence>
<evidence type="ECO:0000256" key="5">
    <source>
        <dbReference type="ARBA" id="ARBA00022781"/>
    </source>
</evidence>
<dbReference type="GO" id="GO:0046961">
    <property type="term" value="F:proton-transporting ATPase activity, rotational mechanism"/>
    <property type="evidence" value="ECO:0007669"/>
    <property type="project" value="TreeGrafter"/>
</dbReference>
<evidence type="ECO:0000256" key="4">
    <source>
        <dbReference type="ARBA" id="ARBA00022692"/>
    </source>
</evidence>
<dbReference type="Pfam" id="PF00430">
    <property type="entry name" value="ATP-synt_B"/>
    <property type="match status" value="1"/>
</dbReference>
<comment type="function">
    <text evidence="10 13">F(1)F(0) ATP synthase produces ATP from ADP in the presence of a proton or sodium gradient. F-type ATPases consist of two structural domains, F(1) containing the extramembraneous catalytic core and F(0) containing the membrane proton channel, linked together by a central stalk and a peripheral stalk. During catalysis, ATP synthesis in the catalytic domain of F(1) is coupled via a rotary mechanism of the central stalk subunits to proton translocation.</text>
</comment>
<dbReference type="GO" id="GO:0045259">
    <property type="term" value="C:proton-transporting ATP synthase complex"/>
    <property type="evidence" value="ECO:0007669"/>
    <property type="project" value="UniProtKB-KW"/>
</dbReference>
<dbReference type="Proteomes" id="UP000238823">
    <property type="component" value="Unassembled WGS sequence"/>
</dbReference>
<evidence type="ECO:0000256" key="2">
    <source>
        <dbReference type="ARBA" id="ARBA00022448"/>
    </source>
</evidence>
<evidence type="ECO:0000256" key="9">
    <source>
        <dbReference type="ARBA" id="ARBA00023310"/>
    </source>
</evidence>
<dbReference type="CDD" id="cd06503">
    <property type="entry name" value="ATP-synt_Fo_b"/>
    <property type="match status" value="1"/>
</dbReference>
<feature type="transmembrane region" description="Helical" evidence="13">
    <location>
        <begin position="6"/>
        <end position="27"/>
    </location>
</feature>
<dbReference type="OrthoDB" id="466272at2"/>
<accession>A0A2S9XPR4</accession>
<dbReference type="InterPro" id="IPR002146">
    <property type="entry name" value="ATP_synth_b/b'su_bac/chlpt"/>
</dbReference>
<comment type="subcellular location">
    <subcellularLocation>
        <location evidence="13">Cell membrane</location>
        <topology evidence="13">Single-pass membrane protein</topology>
    </subcellularLocation>
    <subcellularLocation>
        <location evidence="12">Endomembrane system</location>
        <topology evidence="12">Single-pass membrane protein</topology>
    </subcellularLocation>
</comment>
<evidence type="ECO:0000313" key="16">
    <source>
        <dbReference type="Proteomes" id="UP000238823"/>
    </source>
</evidence>
<evidence type="ECO:0000256" key="11">
    <source>
        <dbReference type="ARBA" id="ARBA00025614"/>
    </source>
</evidence>
<keyword evidence="14" id="KW-0175">Coiled coil</keyword>
<gene>
    <name evidence="15" type="primary">atpF_3</name>
    <name evidence="13" type="synonym">atpF</name>
    <name evidence="15" type="ORF">ENSA7_76800</name>
</gene>
<evidence type="ECO:0000256" key="10">
    <source>
        <dbReference type="ARBA" id="ARBA00025198"/>
    </source>
</evidence>
<keyword evidence="3 13" id="KW-0138">CF(0)</keyword>
<keyword evidence="6 13" id="KW-1133">Transmembrane helix</keyword>
<proteinExistence type="inferred from homology"/>
<evidence type="ECO:0000256" key="8">
    <source>
        <dbReference type="ARBA" id="ARBA00023136"/>
    </source>
</evidence>
<comment type="similarity">
    <text evidence="1 13">Belongs to the ATPase B chain family.</text>
</comment>
<evidence type="ECO:0000256" key="1">
    <source>
        <dbReference type="ARBA" id="ARBA00005513"/>
    </source>
</evidence>
<dbReference type="GO" id="GO:0012505">
    <property type="term" value="C:endomembrane system"/>
    <property type="evidence" value="ECO:0007669"/>
    <property type="project" value="UniProtKB-SubCell"/>
</dbReference>
<dbReference type="PANTHER" id="PTHR33445:SF2">
    <property type="entry name" value="ATP SYNTHASE SUBUNIT B', CHLOROPLASTIC"/>
    <property type="match status" value="1"/>
</dbReference>
<organism evidence="15 16">
    <name type="scientific">Enhygromyxa salina</name>
    <dbReference type="NCBI Taxonomy" id="215803"/>
    <lineage>
        <taxon>Bacteria</taxon>
        <taxon>Pseudomonadati</taxon>
        <taxon>Myxococcota</taxon>
        <taxon>Polyangia</taxon>
        <taxon>Nannocystales</taxon>
        <taxon>Nannocystaceae</taxon>
        <taxon>Enhygromyxa</taxon>
    </lineage>
</organism>
<evidence type="ECO:0000256" key="6">
    <source>
        <dbReference type="ARBA" id="ARBA00022989"/>
    </source>
</evidence>
<dbReference type="InterPro" id="IPR050059">
    <property type="entry name" value="ATP_synthase_B_chain"/>
</dbReference>
<comment type="subunit">
    <text evidence="13">F-type ATPases have 2 components, F(1) - the catalytic core - and F(0) - the membrane proton channel. F(1) has five subunits: alpha(3), beta(3), gamma(1), delta(1), epsilon(1). F(0) has three main subunits: a(1), b(2) and c(10-14). The alpha and beta chains form an alternating ring which encloses part of the gamma chain. F(1) is attached to F(0) by a central stalk formed by the gamma and epsilon chains, while a peripheral stalk is formed by the delta and b chains.</text>
</comment>
<keyword evidence="7 13" id="KW-0406">Ion transport</keyword>
<keyword evidence="4 13" id="KW-0812">Transmembrane</keyword>